<evidence type="ECO:0000256" key="2">
    <source>
        <dbReference type="ARBA" id="ARBA00004191"/>
    </source>
</evidence>
<dbReference type="AlphaFoldDB" id="A0A8S0PPD3"/>
<comment type="subcellular location">
    <subcellularLocation>
        <location evidence="2 6">Secreted</location>
        <location evidence="2 6">Cell wall</location>
    </subcellularLocation>
</comment>
<dbReference type="Gene3D" id="1.20.140.10">
    <property type="entry name" value="Butyryl-CoA Dehydrogenase, subunit A, domain 3"/>
    <property type="match status" value="1"/>
</dbReference>
<keyword evidence="5 6" id="KW-0961">Cell wall biogenesis/degradation</keyword>
<dbReference type="GO" id="GO:0003997">
    <property type="term" value="F:acyl-CoA oxidase activity"/>
    <property type="evidence" value="ECO:0007669"/>
    <property type="project" value="InterPro"/>
</dbReference>
<dbReference type="OrthoDB" id="1728742at2759"/>
<dbReference type="GO" id="GO:0005777">
    <property type="term" value="C:peroxisome"/>
    <property type="evidence" value="ECO:0007669"/>
    <property type="project" value="InterPro"/>
</dbReference>
<dbReference type="InterPro" id="IPR036250">
    <property type="entry name" value="AcylCo_DH-like_C"/>
</dbReference>
<evidence type="ECO:0000256" key="5">
    <source>
        <dbReference type="ARBA" id="ARBA00023316"/>
    </source>
</evidence>
<reference evidence="7 8" key="1">
    <citation type="submission" date="2019-12" db="EMBL/GenBank/DDBJ databases">
        <authorList>
            <person name="Alioto T."/>
            <person name="Alioto T."/>
            <person name="Gomez Garrido J."/>
        </authorList>
    </citation>
    <scope>NUCLEOTIDE SEQUENCE [LARGE SCALE GENOMIC DNA]</scope>
</reference>
<dbReference type="InterPro" id="IPR004963">
    <property type="entry name" value="PAE/NOTUM"/>
</dbReference>
<evidence type="ECO:0000313" key="8">
    <source>
        <dbReference type="Proteomes" id="UP000594638"/>
    </source>
</evidence>
<protein>
    <recommendedName>
        <fullName evidence="6">Pectin acetylesterase</fullName>
        <ecNumber evidence="6">3.1.1.-</ecNumber>
    </recommendedName>
</protein>
<dbReference type="Gramene" id="OE9A023508T1">
    <property type="protein sequence ID" value="OE9A023508C1"/>
    <property type="gene ID" value="OE9A023508"/>
</dbReference>
<dbReference type="GO" id="GO:0009505">
    <property type="term" value="C:plant-type cell wall"/>
    <property type="evidence" value="ECO:0007669"/>
    <property type="project" value="TreeGrafter"/>
</dbReference>
<sequence length="93" mass="10278">MKNVENAILSGCSAGGLASILHCDNFKALVPMVAKAKCFADAWFIEKLQQNIPDELVNKQLEGLCVVYYLIHLHKHQGDFIATSCITQKQACK</sequence>
<comment type="similarity">
    <text evidence="3 6">Belongs to the pectinacetylesterase family.</text>
</comment>
<gene>
    <name evidence="7" type="ORF">OLEA9_A023508</name>
</gene>
<keyword evidence="4 6" id="KW-0134">Cell wall</keyword>
<evidence type="ECO:0000256" key="6">
    <source>
        <dbReference type="RuleBase" id="RU363114"/>
    </source>
</evidence>
<name>A0A8S0PPD3_OLEEU</name>
<evidence type="ECO:0000313" key="7">
    <source>
        <dbReference type="EMBL" id="CAA2955382.1"/>
    </source>
</evidence>
<dbReference type="EC" id="3.1.1.-" evidence="6"/>
<dbReference type="Pfam" id="PF03283">
    <property type="entry name" value="PAE"/>
    <property type="match status" value="1"/>
</dbReference>
<dbReference type="Proteomes" id="UP000594638">
    <property type="component" value="Unassembled WGS sequence"/>
</dbReference>
<keyword evidence="8" id="KW-1185">Reference proteome</keyword>
<evidence type="ECO:0000256" key="1">
    <source>
        <dbReference type="ARBA" id="ARBA00003534"/>
    </source>
</evidence>
<accession>A0A8S0PPD3</accession>
<comment type="caution">
    <text evidence="7">The sequence shown here is derived from an EMBL/GenBank/DDBJ whole genome shotgun (WGS) entry which is preliminary data.</text>
</comment>
<comment type="function">
    <text evidence="1 6">Hydrolyzes acetyl esters in homogalacturonan regions of pectin. In type I primary cell wall, galacturonic acid residues of pectin can be acetylated at the O-2 and O-3 positions. Decreasing the degree of acetylation of pectin gels in vitro alters their physical properties.</text>
</comment>
<dbReference type="EMBL" id="CACTIH010000148">
    <property type="protein sequence ID" value="CAA2955382.1"/>
    <property type="molecule type" value="Genomic_DNA"/>
</dbReference>
<dbReference type="GO" id="GO:0052793">
    <property type="term" value="F:pectin acetylesterase activity"/>
    <property type="evidence" value="ECO:0007669"/>
    <property type="project" value="TreeGrafter"/>
</dbReference>
<proteinExistence type="inferred from homology"/>
<dbReference type="SUPFAM" id="SSF47203">
    <property type="entry name" value="Acyl-CoA dehydrogenase C-terminal domain-like"/>
    <property type="match status" value="1"/>
</dbReference>
<dbReference type="PANTHER" id="PTHR21562">
    <property type="entry name" value="NOTUM-RELATED"/>
    <property type="match status" value="1"/>
</dbReference>
<dbReference type="GO" id="GO:0006635">
    <property type="term" value="P:fatty acid beta-oxidation"/>
    <property type="evidence" value="ECO:0007669"/>
    <property type="project" value="InterPro"/>
</dbReference>
<dbReference type="PANTHER" id="PTHR21562:SF93">
    <property type="entry name" value="PECTIN ACETYLESTERASE 8"/>
    <property type="match status" value="1"/>
</dbReference>
<dbReference type="GO" id="GO:0071555">
    <property type="term" value="P:cell wall organization"/>
    <property type="evidence" value="ECO:0007669"/>
    <property type="project" value="UniProtKB-KW"/>
</dbReference>
<evidence type="ECO:0000256" key="3">
    <source>
        <dbReference type="ARBA" id="ARBA00005784"/>
    </source>
</evidence>
<keyword evidence="6" id="KW-0378">Hydrolase</keyword>
<organism evidence="7 8">
    <name type="scientific">Olea europaea subsp. europaea</name>
    <dbReference type="NCBI Taxonomy" id="158383"/>
    <lineage>
        <taxon>Eukaryota</taxon>
        <taxon>Viridiplantae</taxon>
        <taxon>Streptophyta</taxon>
        <taxon>Embryophyta</taxon>
        <taxon>Tracheophyta</taxon>
        <taxon>Spermatophyta</taxon>
        <taxon>Magnoliopsida</taxon>
        <taxon>eudicotyledons</taxon>
        <taxon>Gunneridae</taxon>
        <taxon>Pentapetalae</taxon>
        <taxon>asterids</taxon>
        <taxon>lamiids</taxon>
        <taxon>Lamiales</taxon>
        <taxon>Oleaceae</taxon>
        <taxon>Oleeae</taxon>
        <taxon>Olea</taxon>
    </lineage>
</organism>
<evidence type="ECO:0000256" key="4">
    <source>
        <dbReference type="ARBA" id="ARBA00022512"/>
    </source>
</evidence>
<keyword evidence="6" id="KW-0964">Secreted</keyword>